<reference evidence="3" key="1">
    <citation type="journal article" date="2013" name="Nature">
        <title>Pan genome of the phytoplankton Emiliania underpins its global distribution.</title>
        <authorList>
            <person name="Read B.A."/>
            <person name="Kegel J."/>
            <person name="Klute M.J."/>
            <person name="Kuo A."/>
            <person name="Lefebvre S.C."/>
            <person name="Maumus F."/>
            <person name="Mayer C."/>
            <person name="Miller J."/>
            <person name="Monier A."/>
            <person name="Salamov A."/>
            <person name="Young J."/>
            <person name="Aguilar M."/>
            <person name="Claverie J.M."/>
            <person name="Frickenhaus S."/>
            <person name="Gonzalez K."/>
            <person name="Herman E.K."/>
            <person name="Lin Y.C."/>
            <person name="Napier J."/>
            <person name="Ogata H."/>
            <person name="Sarno A.F."/>
            <person name="Shmutz J."/>
            <person name="Schroeder D."/>
            <person name="de Vargas C."/>
            <person name="Verret F."/>
            <person name="von Dassow P."/>
            <person name="Valentin K."/>
            <person name="Van de Peer Y."/>
            <person name="Wheeler G."/>
            <person name="Dacks J.B."/>
            <person name="Delwiche C.F."/>
            <person name="Dyhrman S.T."/>
            <person name="Glockner G."/>
            <person name="John U."/>
            <person name="Richards T."/>
            <person name="Worden A.Z."/>
            <person name="Zhang X."/>
            <person name="Grigoriev I.V."/>
            <person name="Allen A.E."/>
            <person name="Bidle K."/>
            <person name="Borodovsky M."/>
            <person name="Bowler C."/>
            <person name="Brownlee C."/>
            <person name="Cock J.M."/>
            <person name="Elias M."/>
            <person name="Gladyshev V.N."/>
            <person name="Groth M."/>
            <person name="Guda C."/>
            <person name="Hadaegh A."/>
            <person name="Iglesias-Rodriguez M.D."/>
            <person name="Jenkins J."/>
            <person name="Jones B.M."/>
            <person name="Lawson T."/>
            <person name="Leese F."/>
            <person name="Lindquist E."/>
            <person name="Lobanov A."/>
            <person name="Lomsadze A."/>
            <person name="Malik S.B."/>
            <person name="Marsh M.E."/>
            <person name="Mackinder L."/>
            <person name="Mock T."/>
            <person name="Mueller-Roeber B."/>
            <person name="Pagarete A."/>
            <person name="Parker M."/>
            <person name="Probert I."/>
            <person name="Quesneville H."/>
            <person name="Raines C."/>
            <person name="Rensing S.A."/>
            <person name="Riano-Pachon D.M."/>
            <person name="Richier S."/>
            <person name="Rokitta S."/>
            <person name="Shiraiwa Y."/>
            <person name="Soanes D.M."/>
            <person name="van der Giezen M."/>
            <person name="Wahlund T.M."/>
            <person name="Williams B."/>
            <person name="Wilson W."/>
            <person name="Wolfe G."/>
            <person name="Wurch L.L."/>
        </authorList>
    </citation>
    <scope>NUCLEOTIDE SEQUENCE</scope>
</reference>
<dbReference type="EnsemblProtists" id="EOD08713">
    <property type="protein sequence ID" value="EOD08713"/>
    <property type="gene ID" value="EMIHUDRAFT_471060"/>
</dbReference>
<evidence type="ECO:0000313" key="2">
    <source>
        <dbReference type="EnsemblProtists" id="EOD08713"/>
    </source>
</evidence>
<dbReference type="AlphaFoldDB" id="A0A0D3IBS8"/>
<dbReference type="eggNOG" id="KOG0873">
    <property type="taxonomic scope" value="Eukaryota"/>
</dbReference>
<proteinExistence type="predicted"/>
<evidence type="ECO:0000256" key="1">
    <source>
        <dbReference type="SAM" id="Phobius"/>
    </source>
</evidence>
<accession>A0A0D3IBS8</accession>
<keyword evidence="3" id="KW-1185">Reference proteome</keyword>
<feature type="transmembrane region" description="Helical" evidence="1">
    <location>
        <begin position="40"/>
        <end position="61"/>
    </location>
</feature>
<dbReference type="InterPro" id="IPR050307">
    <property type="entry name" value="Sterol_Desaturase_Related"/>
</dbReference>
<keyword evidence="1" id="KW-1133">Transmembrane helix</keyword>
<keyword evidence="1" id="KW-0472">Membrane</keyword>
<dbReference type="RefSeq" id="XP_005761142.1">
    <property type="nucleotide sequence ID" value="XM_005761085.1"/>
</dbReference>
<evidence type="ECO:0008006" key="4">
    <source>
        <dbReference type="Google" id="ProtNLM"/>
    </source>
</evidence>
<dbReference type="Proteomes" id="UP000013827">
    <property type="component" value="Unassembled WGS sequence"/>
</dbReference>
<protein>
    <recommendedName>
        <fullName evidence="4">Fatty acid hydroxylase domain-containing protein</fullName>
    </recommendedName>
</protein>
<dbReference type="OMA" id="WRAIYAC"/>
<dbReference type="STRING" id="2903.R1BG24"/>
<evidence type="ECO:0000313" key="3">
    <source>
        <dbReference type="Proteomes" id="UP000013827"/>
    </source>
</evidence>
<organism evidence="2 3">
    <name type="scientific">Emiliania huxleyi (strain CCMP1516)</name>
    <dbReference type="NCBI Taxonomy" id="280463"/>
    <lineage>
        <taxon>Eukaryota</taxon>
        <taxon>Haptista</taxon>
        <taxon>Haptophyta</taxon>
        <taxon>Prymnesiophyceae</taxon>
        <taxon>Isochrysidales</taxon>
        <taxon>Noelaerhabdaceae</taxon>
        <taxon>Emiliania</taxon>
    </lineage>
</organism>
<keyword evidence="1" id="KW-0812">Transmembrane</keyword>
<dbReference type="GeneID" id="17254868"/>
<dbReference type="PANTHER" id="PTHR11863">
    <property type="entry name" value="STEROL DESATURASE"/>
    <property type="match status" value="1"/>
</dbReference>
<name>A0A0D3IBS8_EMIH1</name>
<reference evidence="2" key="2">
    <citation type="submission" date="2024-10" db="UniProtKB">
        <authorList>
            <consortium name="EnsemblProtists"/>
        </authorList>
    </citation>
    <scope>IDENTIFICATION</scope>
</reference>
<dbReference type="PaxDb" id="2903-EOD08713"/>
<dbReference type="HOGENOM" id="CLU_988460_0_0_1"/>
<dbReference type="KEGG" id="ehx:EMIHUDRAFT_471060"/>
<sequence length="282" mass="31281">MHVSVAAGALLAPAVADGFAAAAWGLFDSCAFTHDRMFEASLAVSCFVAFILFFESIHLVVDPRVYRLDGAAPKRPLRGFTTQWWKTVVPALTYLGSIYVYHELSLGQLLCGSSSDAHLRARASPGARRWRKMHARHHVWGSTEAAAHNAVETVQNSYLDAGVQVFINIFVQHLSPWGFKHPLSRALHNVMVVYLLCESHSGYDLPFMSHRLFPGLFGGPVAHEQHHQQGNVNFHQFFLWADRILGHTPTAEQNRKHREALAAVGAAQDSARQQQAAAEVVR</sequence>